<evidence type="ECO:0000313" key="3">
    <source>
        <dbReference type="Proteomes" id="UP000041254"/>
    </source>
</evidence>
<dbReference type="VEuPathDB" id="CryptoDB:Vbra_1657"/>
<evidence type="ECO:0000259" key="1">
    <source>
        <dbReference type="PROSITE" id="PS50053"/>
    </source>
</evidence>
<dbReference type="SUPFAM" id="SSF54236">
    <property type="entry name" value="Ubiquitin-like"/>
    <property type="match status" value="2"/>
</dbReference>
<accession>A0A0G4EJ34</accession>
<name>A0A0G4EJ34_VITBC</name>
<dbReference type="AlphaFoldDB" id="A0A0G4EJ34"/>
<feature type="domain" description="Ubiquitin-like" evidence="1">
    <location>
        <begin position="181"/>
        <end position="256"/>
    </location>
</feature>
<dbReference type="PRINTS" id="PR00348">
    <property type="entry name" value="UBIQUITIN"/>
</dbReference>
<dbReference type="PANTHER" id="PTHR10666">
    <property type="entry name" value="UBIQUITIN"/>
    <property type="match status" value="1"/>
</dbReference>
<sequence length="380" mass="41744">MPFPEAPHSPHAGGGEFCPVPAPAHPLPEDIQPMWDRLMALDFHSLISTALFKKGISNAPALLRDCLMLLIVKNSHGDDPQCELSMPAAVDEVWHQLILDTTLYTAVCEAIGSKGLIRHNPYGEFDSEEDKTARRNAMKGKFREVMGFDYVEQEGFGIIAQDNADEITPQSHDNRNGYQGFRVLVKTLAGKTISLPVSASTTVPDLQEMTRIKEGIPVTAQRLAFGGKQLGTLGTLADYKIEHGAIIFLLLRLPEPDVPKPGVLSFKQDGSCTMAQTLERLGTPNTEAESPYNGDATQDTHRGFQIFCKTLTGENLTLSVSPTTTKVAEVKEIIRIKEGIPVADQRLVFAGRQLEDDRTLAAYNIQKESTIHVLLRVRGC</sequence>
<keyword evidence="3" id="KW-1185">Reference proteome</keyword>
<dbReference type="Gene3D" id="3.10.20.90">
    <property type="entry name" value="Phosphatidylinositol 3-kinase Catalytic Subunit, Chain A, domain 1"/>
    <property type="match status" value="2"/>
</dbReference>
<organism evidence="2 3">
    <name type="scientific">Vitrella brassicaformis (strain CCMP3155)</name>
    <dbReference type="NCBI Taxonomy" id="1169540"/>
    <lineage>
        <taxon>Eukaryota</taxon>
        <taxon>Sar</taxon>
        <taxon>Alveolata</taxon>
        <taxon>Colpodellida</taxon>
        <taxon>Vitrellaceae</taxon>
        <taxon>Vitrella</taxon>
    </lineage>
</organism>
<dbReference type="Pfam" id="PF00240">
    <property type="entry name" value="ubiquitin"/>
    <property type="match status" value="2"/>
</dbReference>
<dbReference type="InterPro" id="IPR000626">
    <property type="entry name" value="Ubiquitin-like_dom"/>
</dbReference>
<dbReference type="EMBL" id="CDMY01000241">
    <property type="protein sequence ID" value="CEL95919.1"/>
    <property type="molecule type" value="Genomic_DNA"/>
</dbReference>
<evidence type="ECO:0000313" key="2">
    <source>
        <dbReference type="EMBL" id="CEL95919.1"/>
    </source>
</evidence>
<dbReference type="PROSITE" id="PS50053">
    <property type="entry name" value="UBIQUITIN_2"/>
    <property type="match status" value="2"/>
</dbReference>
<gene>
    <name evidence="2" type="ORF">Vbra_1657</name>
</gene>
<dbReference type="InterPro" id="IPR050158">
    <property type="entry name" value="Ubiquitin_ubiquitin-like"/>
</dbReference>
<protein>
    <recommendedName>
        <fullName evidence="1">Ubiquitin-like domain-containing protein</fullName>
    </recommendedName>
</protein>
<dbReference type="STRING" id="1169540.A0A0G4EJ34"/>
<dbReference type="FunFam" id="3.10.20.90:FF:000222">
    <property type="entry name" value="Polyubiquitin 5"/>
    <property type="match status" value="1"/>
</dbReference>
<dbReference type="SMART" id="SM00213">
    <property type="entry name" value="UBQ"/>
    <property type="match status" value="2"/>
</dbReference>
<proteinExistence type="predicted"/>
<dbReference type="OrthoDB" id="428577at2759"/>
<dbReference type="Proteomes" id="UP000041254">
    <property type="component" value="Unassembled WGS sequence"/>
</dbReference>
<dbReference type="PhylomeDB" id="A0A0G4EJ34"/>
<reference evidence="2 3" key="1">
    <citation type="submission" date="2014-11" db="EMBL/GenBank/DDBJ databases">
        <authorList>
            <person name="Zhu J."/>
            <person name="Qi W."/>
            <person name="Song R."/>
        </authorList>
    </citation>
    <scope>NUCLEOTIDE SEQUENCE [LARGE SCALE GENOMIC DNA]</scope>
</reference>
<dbReference type="InterPro" id="IPR029071">
    <property type="entry name" value="Ubiquitin-like_domsf"/>
</dbReference>
<feature type="domain" description="Ubiquitin-like" evidence="1">
    <location>
        <begin position="304"/>
        <end position="380"/>
    </location>
</feature>
<dbReference type="InParanoid" id="A0A0G4EJ34"/>
<dbReference type="InterPro" id="IPR019956">
    <property type="entry name" value="Ubiquitin_dom"/>
</dbReference>